<evidence type="ECO:0000259" key="8">
    <source>
        <dbReference type="Pfam" id="PF02214"/>
    </source>
</evidence>
<comment type="caution">
    <text evidence="9">The sequence shown here is derived from an EMBL/GenBank/DDBJ whole genome shotgun (WGS) entry which is preliminary data.</text>
</comment>
<dbReference type="EMBL" id="JBBPFD010000002">
    <property type="protein sequence ID" value="KAK7938565.1"/>
    <property type="molecule type" value="Genomic_DNA"/>
</dbReference>
<evidence type="ECO:0000256" key="4">
    <source>
        <dbReference type="ARBA" id="ARBA00022989"/>
    </source>
</evidence>
<keyword evidence="2" id="KW-0813">Transport</keyword>
<evidence type="ECO:0000313" key="9">
    <source>
        <dbReference type="EMBL" id="KAK7938565.1"/>
    </source>
</evidence>
<evidence type="ECO:0000256" key="7">
    <source>
        <dbReference type="ARBA" id="ARBA00023303"/>
    </source>
</evidence>
<evidence type="ECO:0000256" key="6">
    <source>
        <dbReference type="ARBA" id="ARBA00023136"/>
    </source>
</evidence>
<keyword evidence="5" id="KW-0406">Ion transport</keyword>
<dbReference type="GO" id="GO:0008076">
    <property type="term" value="C:voltage-gated potassium channel complex"/>
    <property type="evidence" value="ECO:0007669"/>
    <property type="project" value="InterPro"/>
</dbReference>
<dbReference type="InterPro" id="IPR028325">
    <property type="entry name" value="VG_K_chnl"/>
</dbReference>
<dbReference type="Pfam" id="PF02214">
    <property type="entry name" value="BTB_2"/>
    <property type="match status" value="1"/>
</dbReference>
<protein>
    <recommendedName>
        <fullName evidence="8">Potassium channel tetramerisation-type BTB domain-containing protein</fullName>
    </recommendedName>
</protein>
<evidence type="ECO:0000256" key="3">
    <source>
        <dbReference type="ARBA" id="ARBA00022692"/>
    </source>
</evidence>
<keyword evidence="4" id="KW-1133">Transmembrane helix</keyword>
<gene>
    <name evidence="9" type="ORF">WMY93_001891</name>
</gene>
<name>A0AAW0PU80_9GOBI</name>
<evidence type="ECO:0000256" key="2">
    <source>
        <dbReference type="ARBA" id="ARBA00022448"/>
    </source>
</evidence>
<dbReference type="GO" id="GO:0005251">
    <property type="term" value="F:delayed rectifier potassium channel activity"/>
    <property type="evidence" value="ECO:0007669"/>
    <property type="project" value="TreeGrafter"/>
</dbReference>
<keyword evidence="7" id="KW-0407">Ion channel</keyword>
<evidence type="ECO:0000256" key="1">
    <source>
        <dbReference type="ARBA" id="ARBA00004141"/>
    </source>
</evidence>
<dbReference type="AlphaFoldDB" id="A0AAW0PU80"/>
<accession>A0AAW0PU80</accession>
<dbReference type="PANTHER" id="PTHR11537">
    <property type="entry name" value="VOLTAGE-GATED POTASSIUM CHANNEL"/>
    <property type="match status" value="1"/>
</dbReference>
<feature type="domain" description="Potassium channel tetramerisation-type BTB" evidence="8">
    <location>
        <begin position="8"/>
        <end position="90"/>
    </location>
</feature>
<keyword evidence="3" id="KW-0812">Transmembrane</keyword>
<sequence length="326" mass="36664">MCYCDFCRYETQLRTLAQFPDSLLGDPKRRIRYFDPLRNELFLDRSRACFDAILYFYQSGGRLRRPANVPLDMFMEELRFYELGEDVVDRFKEDEVFRRRRSDRYLRESWRGGCGCCLSIRSLPAPPGSSPSSASWSSCVHPHLLPGDAARVQTREGAAGADGESRSGSSVTATKTIGLTLLSETWSRPDLRLFHCNRDTPFSPLLNRGTPSQSASPEELSHSFVAETCQPTYNSCSSHYIGVPGSVQNPCKGFQERGSLHYCLPRSVTGGNVMILVLSLIIKPWCLTRLLHQGSNKRSAHTPESGRFRQRPAAVLTLCSSHSLRL</sequence>
<dbReference type="GO" id="GO:0051260">
    <property type="term" value="P:protein homooligomerization"/>
    <property type="evidence" value="ECO:0007669"/>
    <property type="project" value="InterPro"/>
</dbReference>
<dbReference type="InterPro" id="IPR003972">
    <property type="entry name" value="K_chnl_volt-dep_Kv1"/>
</dbReference>
<dbReference type="InterPro" id="IPR003131">
    <property type="entry name" value="T1-type_BTB"/>
</dbReference>
<organism evidence="9 10">
    <name type="scientific">Mugilogobius chulae</name>
    <name type="common">yellowstripe goby</name>
    <dbReference type="NCBI Taxonomy" id="88201"/>
    <lineage>
        <taxon>Eukaryota</taxon>
        <taxon>Metazoa</taxon>
        <taxon>Chordata</taxon>
        <taxon>Craniata</taxon>
        <taxon>Vertebrata</taxon>
        <taxon>Euteleostomi</taxon>
        <taxon>Actinopterygii</taxon>
        <taxon>Neopterygii</taxon>
        <taxon>Teleostei</taxon>
        <taxon>Neoteleostei</taxon>
        <taxon>Acanthomorphata</taxon>
        <taxon>Gobiaria</taxon>
        <taxon>Gobiiformes</taxon>
        <taxon>Gobioidei</taxon>
        <taxon>Gobiidae</taxon>
        <taxon>Gobionellinae</taxon>
        <taxon>Mugilogobius</taxon>
    </lineage>
</organism>
<keyword evidence="6" id="KW-0472">Membrane</keyword>
<keyword evidence="10" id="KW-1185">Reference proteome</keyword>
<evidence type="ECO:0000256" key="5">
    <source>
        <dbReference type="ARBA" id="ARBA00023065"/>
    </source>
</evidence>
<evidence type="ECO:0000313" key="10">
    <source>
        <dbReference type="Proteomes" id="UP001460270"/>
    </source>
</evidence>
<dbReference type="Gene3D" id="3.30.710.10">
    <property type="entry name" value="Potassium Channel Kv1.1, Chain A"/>
    <property type="match status" value="1"/>
</dbReference>
<proteinExistence type="predicted"/>
<dbReference type="PRINTS" id="PR01496">
    <property type="entry name" value="SHAKERCHANEL"/>
</dbReference>
<dbReference type="GO" id="GO:0001508">
    <property type="term" value="P:action potential"/>
    <property type="evidence" value="ECO:0007669"/>
    <property type="project" value="TreeGrafter"/>
</dbReference>
<dbReference type="InterPro" id="IPR011333">
    <property type="entry name" value="SKP1/BTB/POZ_sf"/>
</dbReference>
<reference evidence="10" key="1">
    <citation type="submission" date="2024-04" db="EMBL/GenBank/DDBJ databases">
        <title>Salinicola lusitanus LLJ914,a marine bacterium isolated from the Okinawa Trough.</title>
        <authorList>
            <person name="Li J."/>
        </authorList>
    </citation>
    <scope>NUCLEOTIDE SEQUENCE [LARGE SCALE GENOMIC DNA]</scope>
</reference>
<dbReference type="PANTHER" id="PTHR11537:SF155">
    <property type="entry name" value="POTASSIUM VOLTAGE-GATED CHANNEL SUBFAMILY A MEMBER 7"/>
    <property type="match status" value="1"/>
</dbReference>
<comment type="subcellular location">
    <subcellularLocation>
        <location evidence="1">Membrane</location>
        <topology evidence="1">Multi-pass membrane protein</topology>
    </subcellularLocation>
</comment>
<dbReference type="SUPFAM" id="SSF54695">
    <property type="entry name" value="POZ domain"/>
    <property type="match status" value="1"/>
</dbReference>
<dbReference type="Proteomes" id="UP001460270">
    <property type="component" value="Unassembled WGS sequence"/>
</dbReference>